<evidence type="ECO:0000256" key="1">
    <source>
        <dbReference type="SAM" id="MobiDB-lite"/>
    </source>
</evidence>
<name>A0AA85IQI1_TRIRE</name>
<organism evidence="2 3">
    <name type="scientific">Trichobilharzia regenti</name>
    <name type="common">Nasal bird schistosome</name>
    <dbReference type="NCBI Taxonomy" id="157069"/>
    <lineage>
        <taxon>Eukaryota</taxon>
        <taxon>Metazoa</taxon>
        <taxon>Spiralia</taxon>
        <taxon>Lophotrochozoa</taxon>
        <taxon>Platyhelminthes</taxon>
        <taxon>Trematoda</taxon>
        <taxon>Digenea</taxon>
        <taxon>Strigeidida</taxon>
        <taxon>Schistosomatoidea</taxon>
        <taxon>Schistosomatidae</taxon>
        <taxon>Trichobilharzia</taxon>
    </lineage>
</organism>
<feature type="compositionally biased region" description="Basic residues" evidence="1">
    <location>
        <begin position="432"/>
        <end position="445"/>
    </location>
</feature>
<dbReference type="Proteomes" id="UP000050795">
    <property type="component" value="Unassembled WGS sequence"/>
</dbReference>
<protein>
    <submittedName>
        <fullName evidence="3">Uncharacterized protein</fullName>
    </submittedName>
</protein>
<evidence type="ECO:0000313" key="3">
    <source>
        <dbReference type="WBParaSite" id="TREG1_11480.1"/>
    </source>
</evidence>
<evidence type="ECO:0000313" key="2">
    <source>
        <dbReference type="Proteomes" id="UP000050795"/>
    </source>
</evidence>
<feature type="compositionally biased region" description="Low complexity" evidence="1">
    <location>
        <begin position="399"/>
        <end position="409"/>
    </location>
</feature>
<dbReference type="WBParaSite" id="TREG1_11480.1">
    <property type="protein sequence ID" value="TREG1_11480.1"/>
    <property type="gene ID" value="TREG1_11480"/>
</dbReference>
<accession>A0AA85IQI1</accession>
<dbReference type="AlphaFoldDB" id="A0AA85IQI1"/>
<feature type="compositionally biased region" description="Basic residues" evidence="1">
    <location>
        <begin position="380"/>
        <end position="398"/>
    </location>
</feature>
<proteinExistence type="predicted"/>
<keyword evidence="2" id="KW-1185">Reference proteome</keyword>
<reference evidence="2" key="1">
    <citation type="submission" date="2022-06" db="EMBL/GenBank/DDBJ databases">
        <authorList>
            <person name="Berger JAMES D."/>
            <person name="Berger JAMES D."/>
        </authorList>
    </citation>
    <scope>NUCLEOTIDE SEQUENCE [LARGE SCALE GENOMIC DNA]</scope>
</reference>
<feature type="region of interest" description="Disordered" evidence="1">
    <location>
        <begin position="380"/>
        <end position="453"/>
    </location>
</feature>
<sequence>MSRFTKTIDIIARFKHLKSPNIPFCVKACCDELLERVKIGQLRVLPNSMTSLFSSASEARKVQFTKIEEALEVLMMHKKTGTISEDNNYRISECGQLPTHIVFAVLWEFLQRAQDTLAICLVYPTNGWTILGPPYLNDYEVIDDARYFKDVSHLLTTVQHKLVLRKDIFCYIMMFLMTMIENAVENHRDKPSIGILVRYQLAYLFGPLLLTLKCDTCDSHFEATSNTCTVCCIITDLLQAPYIVDIMDRLLRYIPKEYWNNALINPRSIISTAQEPEQLHEEIVNHFHRSVEFKSTTLPDTVRYLFRNSSLNQSVLSNKRKTVTDNEIAPKEEKSTLNKPQLFPSVDASEVRIDEMKSRTKSVKLKTIDEQPVVVVTKRRNKSKCRSKKMKQGVKKGGRTISSNSTIRRSSVRLRGGGSKKQTHEMKSTNKPNKKIRGKRKRTRSSCKATIDS</sequence>
<reference evidence="3" key="2">
    <citation type="submission" date="2023-11" db="UniProtKB">
        <authorList>
            <consortium name="WormBaseParasite"/>
        </authorList>
    </citation>
    <scope>IDENTIFICATION</scope>
</reference>